<keyword evidence="6 12" id="KW-0479">Metal-binding</keyword>
<dbReference type="NCBIfam" id="TIGR00435">
    <property type="entry name" value="cysS"/>
    <property type="match status" value="1"/>
</dbReference>
<keyword evidence="4 12" id="KW-0963">Cytoplasm</keyword>
<feature type="binding site" evidence="12">
    <location>
        <position position="239"/>
    </location>
    <ligand>
        <name>Zn(2+)</name>
        <dbReference type="ChEBI" id="CHEBI:29105"/>
    </ligand>
</feature>
<dbReference type="Proteomes" id="UP000011067">
    <property type="component" value="Chromosome"/>
</dbReference>
<feature type="binding site" evidence="12">
    <location>
        <position position="243"/>
    </location>
    <ligand>
        <name>Zn(2+)</name>
        <dbReference type="ChEBI" id="CHEBI:29105"/>
    </ligand>
</feature>
<evidence type="ECO:0000256" key="4">
    <source>
        <dbReference type="ARBA" id="ARBA00022490"/>
    </source>
</evidence>
<dbReference type="InterPro" id="IPR015273">
    <property type="entry name" value="Cys-tRNA-synt_Ia_DALR"/>
</dbReference>
<dbReference type="EMBL" id="CP003903">
    <property type="protein sequence ID" value="AGC03585.1"/>
    <property type="molecule type" value="Genomic_DNA"/>
</dbReference>
<dbReference type="HAMAP" id="MF_00041">
    <property type="entry name" value="Cys_tRNA_synth"/>
    <property type="match status" value="1"/>
</dbReference>
<evidence type="ECO:0000256" key="11">
    <source>
        <dbReference type="ARBA" id="ARBA00023146"/>
    </source>
</evidence>
<protein>
    <recommendedName>
        <fullName evidence="12">Cysteine--tRNA ligase</fullName>
        <ecNumber evidence="12">6.1.1.16</ecNumber>
    </recommendedName>
    <alternativeName>
        <fullName evidence="12">Cysteinyl-tRNA synthetase</fullName>
        <shortName evidence="12">CysRS</shortName>
    </alternativeName>
</protein>
<feature type="binding site" evidence="12">
    <location>
        <position position="28"/>
    </location>
    <ligand>
        <name>Zn(2+)</name>
        <dbReference type="ChEBI" id="CHEBI:29105"/>
    </ligand>
</feature>
<feature type="binding site" evidence="12">
    <location>
        <position position="214"/>
    </location>
    <ligand>
        <name>Zn(2+)</name>
        <dbReference type="ChEBI" id="CHEBI:29105"/>
    </ligand>
</feature>
<dbReference type="CDD" id="cd07963">
    <property type="entry name" value="Anticodon_Ia_Cys"/>
    <property type="match status" value="1"/>
</dbReference>
<proteinExistence type="inferred from homology"/>
<evidence type="ECO:0000256" key="9">
    <source>
        <dbReference type="ARBA" id="ARBA00022840"/>
    </source>
</evidence>
<evidence type="ECO:0000259" key="13">
    <source>
        <dbReference type="SMART" id="SM00840"/>
    </source>
</evidence>
<evidence type="ECO:0000256" key="3">
    <source>
        <dbReference type="ARBA" id="ARBA00011245"/>
    </source>
</evidence>
<gene>
    <name evidence="12 14" type="primary">cysS</name>
    <name evidence="14" type="ORF">BCHRO640_321</name>
</gene>
<feature type="binding site" evidence="12">
    <location>
        <position position="274"/>
    </location>
    <ligand>
        <name>ATP</name>
        <dbReference type="ChEBI" id="CHEBI:30616"/>
    </ligand>
</feature>
<dbReference type="PANTHER" id="PTHR10890:SF3">
    <property type="entry name" value="CYSTEINE--TRNA LIGASE, CYTOPLASMIC"/>
    <property type="match status" value="1"/>
</dbReference>
<feature type="short sequence motif" description="'KMSKS' region" evidence="12">
    <location>
        <begin position="271"/>
        <end position="275"/>
    </location>
</feature>
<evidence type="ECO:0000313" key="15">
    <source>
        <dbReference type="Proteomes" id="UP000011067"/>
    </source>
</evidence>
<evidence type="ECO:0000256" key="7">
    <source>
        <dbReference type="ARBA" id="ARBA00022741"/>
    </source>
</evidence>
<comment type="catalytic activity">
    <reaction evidence="12">
        <text>tRNA(Cys) + L-cysteine + ATP = L-cysteinyl-tRNA(Cys) + AMP + diphosphate</text>
        <dbReference type="Rhea" id="RHEA:17773"/>
        <dbReference type="Rhea" id="RHEA-COMP:9661"/>
        <dbReference type="Rhea" id="RHEA-COMP:9679"/>
        <dbReference type="ChEBI" id="CHEBI:30616"/>
        <dbReference type="ChEBI" id="CHEBI:33019"/>
        <dbReference type="ChEBI" id="CHEBI:35235"/>
        <dbReference type="ChEBI" id="CHEBI:78442"/>
        <dbReference type="ChEBI" id="CHEBI:78517"/>
        <dbReference type="ChEBI" id="CHEBI:456215"/>
        <dbReference type="EC" id="6.1.1.16"/>
    </reaction>
</comment>
<comment type="subcellular location">
    <subcellularLocation>
        <location evidence="1 12">Cytoplasm</location>
    </subcellularLocation>
</comment>
<dbReference type="SUPFAM" id="SSF47323">
    <property type="entry name" value="Anticodon-binding domain of a subclass of class I aminoacyl-tRNA synthetases"/>
    <property type="match status" value="1"/>
</dbReference>
<feature type="short sequence motif" description="'HIGH' region" evidence="12">
    <location>
        <begin position="30"/>
        <end position="40"/>
    </location>
</feature>
<feature type="domain" description="Cysteinyl-tRNA synthetase class Ia DALR" evidence="13">
    <location>
        <begin position="350"/>
        <end position="412"/>
    </location>
</feature>
<keyword evidence="5 12" id="KW-0436">Ligase</keyword>
<keyword evidence="11 12" id="KW-0030">Aminoacyl-tRNA synthetase</keyword>
<name>A0ABN4AXW9_9ENTR</name>
<dbReference type="PANTHER" id="PTHR10890">
    <property type="entry name" value="CYSTEINYL-TRNA SYNTHETASE"/>
    <property type="match status" value="1"/>
</dbReference>
<keyword evidence="7 12" id="KW-0547">Nucleotide-binding</keyword>
<evidence type="ECO:0000256" key="12">
    <source>
        <dbReference type="HAMAP-Rule" id="MF_00041"/>
    </source>
</evidence>
<sequence>MLKIFNTLTKKKEKFIPINAGKIKIYVCGVTVYDLCHLGHARTFIVFDSVIRYLRHCGYQVDYVRNITDIDDKIIKRAYENNETTEQLTNRMIQEMHLDFDALNILRPNYEPKVTEHIDIIIKFICLLISKKHAYTAPNGDIMFSVETMHNYGVLSNKENPPKIHDNILKIPNIKKNPMDFVLWKKTTSYNNKPGEPCWSSPWGLGRPGWHIECSAMNYSIFGNQIDIHGGGSDLIFPHHDNEIAQSVCAHETSYANIWMHSGLLLLNYEKMSKSLNNFFTIRDILKHYDPETIRFFLMSAHYRSQLKYNDNNLKNAQTSLKRLYIALRDTNPTIQPNGGDNEGEYFISKFISKMNDDFNTPEAYSVLFDIAHRLNNLKIKGHSPLAQGMAATLKYLANIIGLLHQNPEIFLKKITLKNNTNRHFEKIQKLIQCREVARKNNQWELADSIRKKLTVMGITLEDGPTGITKWHFK</sequence>
<dbReference type="Pfam" id="PF09190">
    <property type="entry name" value="DALR_2"/>
    <property type="match status" value="1"/>
</dbReference>
<comment type="subunit">
    <text evidence="3 12">Monomer.</text>
</comment>
<reference evidence="14 15" key="1">
    <citation type="journal article" date="2013" name="Genome Biol. Evol.">
        <title>Sequence context of indel mutations and their effect on protein evolution in a bacterial endosymbiont.</title>
        <authorList>
            <person name="Williams L.E."/>
            <person name="Wernegreen J.J."/>
        </authorList>
    </citation>
    <scope>NUCLEOTIDE SEQUENCE [LARGE SCALE GENOMIC DNA]</scope>
    <source>
        <strain evidence="14 15">640</strain>
    </source>
</reference>
<dbReference type="EC" id="6.1.1.16" evidence="12"/>
<dbReference type="RefSeq" id="WP_015344572.1">
    <property type="nucleotide sequence ID" value="NC_020075.1"/>
</dbReference>
<evidence type="ECO:0000313" key="14">
    <source>
        <dbReference type="EMBL" id="AGC03585.1"/>
    </source>
</evidence>
<dbReference type="Gene3D" id="3.40.50.620">
    <property type="entry name" value="HUPs"/>
    <property type="match status" value="1"/>
</dbReference>
<evidence type="ECO:0000256" key="2">
    <source>
        <dbReference type="ARBA" id="ARBA00005594"/>
    </source>
</evidence>
<accession>A0ABN4AXW9</accession>
<dbReference type="PRINTS" id="PR00983">
    <property type="entry name" value="TRNASYNTHCYS"/>
</dbReference>
<dbReference type="InterPro" id="IPR024909">
    <property type="entry name" value="Cys-tRNA/MSH_ligase"/>
</dbReference>
<dbReference type="InterPro" id="IPR015803">
    <property type="entry name" value="Cys-tRNA-ligase"/>
</dbReference>
<dbReference type="InterPro" id="IPR032678">
    <property type="entry name" value="tRNA-synt_1_cat_dom"/>
</dbReference>
<evidence type="ECO:0000256" key="1">
    <source>
        <dbReference type="ARBA" id="ARBA00004496"/>
    </source>
</evidence>
<organism evidence="14 15">
    <name type="scientific">Candidatus Blochmanniella chromaiodes str. 640</name>
    <dbReference type="NCBI Taxonomy" id="1240471"/>
    <lineage>
        <taxon>Bacteria</taxon>
        <taxon>Pseudomonadati</taxon>
        <taxon>Pseudomonadota</taxon>
        <taxon>Gammaproteobacteria</taxon>
        <taxon>Enterobacterales</taxon>
        <taxon>Enterobacteriaceae</taxon>
        <taxon>ant endosymbionts</taxon>
        <taxon>Candidatus Blochmanniella</taxon>
    </lineage>
</organism>
<comment type="similarity">
    <text evidence="2 12">Belongs to the class-I aminoacyl-tRNA synthetase family.</text>
</comment>
<dbReference type="Pfam" id="PF01406">
    <property type="entry name" value="tRNA-synt_1e"/>
    <property type="match status" value="1"/>
</dbReference>
<evidence type="ECO:0000256" key="5">
    <source>
        <dbReference type="ARBA" id="ARBA00022598"/>
    </source>
</evidence>
<keyword evidence="8 12" id="KW-0862">Zinc</keyword>
<keyword evidence="10 12" id="KW-0648">Protein biosynthesis</keyword>
<evidence type="ECO:0000256" key="6">
    <source>
        <dbReference type="ARBA" id="ARBA00022723"/>
    </source>
</evidence>
<evidence type="ECO:0000256" key="10">
    <source>
        <dbReference type="ARBA" id="ARBA00022917"/>
    </source>
</evidence>
<dbReference type="InterPro" id="IPR009080">
    <property type="entry name" value="tRNAsynth_Ia_anticodon-bd"/>
</dbReference>
<dbReference type="CDD" id="cd00672">
    <property type="entry name" value="CysRS_core"/>
    <property type="match status" value="1"/>
</dbReference>
<evidence type="ECO:0000256" key="8">
    <source>
        <dbReference type="ARBA" id="ARBA00022833"/>
    </source>
</evidence>
<dbReference type="Gene3D" id="1.20.120.1910">
    <property type="entry name" value="Cysteine-tRNA ligase, C-terminal anti-codon recognition domain"/>
    <property type="match status" value="1"/>
</dbReference>
<keyword evidence="15" id="KW-1185">Reference proteome</keyword>
<keyword evidence="9 12" id="KW-0067">ATP-binding</keyword>
<dbReference type="InterPro" id="IPR014729">
    <property type="entry name" value="Rossmann-like_a/b/a_fold"/>
</dbReference>
<dbReference type="SUPFAM" id="SSF52374">
    <property type="entry name" value="Nucleotidylyl transferase"/>
    <property type="match status" value="1"/>
</dbReference>
<comment type="cofactor">
    <cofactor evidence="12">
        <name>Zn(2+)</name>
        <dbReference type="ChEBI" id="CHEBI:29105"/>
    </cofactor>
    <text evidence="12">Binds 1 zinc ion per subunit.</text>
</comment>
<dbReference type="SMART" id="SM00840">
    <property type="entry name" value="DALR_2"/>
    <property type="match status" value="1"/>
</dbReference>